<dbReference type="EMBL" id="JAPTGG010000009">
    <property type="protein sequence ID" value="MCZ0865989.1"/>
    <property type="molecule type" value="Genomic_DNA"/>
</dbReference>
<organism evidence="2 3">
    <name type="scientific">Dasania phycosphaerae</name>
    <dbReference type="NCBI Taxonomy" id="2950436"/>
    <lineage>
        <taxon>Bacteria</taxon>
        <taxon>Pseudomonadati</taxon>
        <taxon>Pseudomonadota</taxon>
        <taxon>Gammaproteobacteria</taxon>
        <taxon>Cellvibrionales</taxon>
        <taxon>Spongiibacteraceae</taxon>
        <taxon>Dasania</taxon>
    </lineage>
</organism>
<keyword evidence="3" id="KW-1185">Reference proteome</keyword>
<dbReference type="Proteomes" id="UP001069090">
    <property type="component" value="Unassembled WGS sequence"/>
</dbReference>
<comment type="caution">
    <text evidence="2">The sequence shown here is derived from an EMBL/GenBank/DDBJ whole genome shotgun (WGS) entry which is preliminary data.</text>
</comment>
<evidence type="ECO:0000313" key="3">
    <source>
        <dbReference type="Proteomes" id="UP001069090"/>
    </source>
</evidence>
<dbReference type="InterPro" id="IPR007791">
    <property type="entry name" value="DjlA_N"/>
</dbReference>
<dbReference type="Pfam" id="PF05099">
    <property type="entry name" value="TerB"/>
    <property type="match status" value="1"/>
</dbReference>
<sequence length="150" mass="16958">MLKKIQQFFKDNLELSNNDSSTQQHKVDLAAAALLIELSRADFDISSIEQQAIEQALVKTLGLAQTELNELIALAEAENQQATSLYEFTRHINEAYTPEQKFELLKALWQVAVADGEISKYEDHLIRKIADLIYAPHSDFIKSKLAVINN</sequence>
<evidence type="ECO:0000313" key="2">
    <source>
        <dbReference type="EMBL" id="MCZ0865989.1"/>
    </source>
</evidence>
<dbReference type="CDD" id="cd07313">
    <property type="entry name" value="terB_like_2"/>
    <property type="match status" value="1"/>
</dbReference>
<accession>A0A9J6RPN0</accession>
<evidence type="ECO:0000259" key="1">
    <source>
        <dbReference type="Pfam" id="PF05099"/>
    </source>
</evidence>
<dbReference type="InterPro" id="IPR029024">
    <property type="entry name" value="TerB-like"/>
</dbReference>
<feature type="domain" description="Co-chaperone DjlA N-terminal" evidence="1">
    <location>
        <begin position="29"/>
        <end position="143"/>
    </location>
</feature>
<dbReference type="AlphaFoldDB" id="A0A9J6RPN0"/>
<protein>
    <submittedName>
        <fullName evidence="2">TerB family tellurite resistance protein</fullName>
    </submittedName>
</protein>
<dbReference type="SUPFAM" id="SSF158682">
    <property type="entry name" value="TerB-like"/>
    <property type="match status" value="1"/>
</dbReference>
<proteinExistence type="predicted"/>
<dbReference type="RefSeq" id="WP_258332142.1">
    <property type="nucleotide sequence ID" value="NZ_JAPTGG010000009.1"/>
</dbReference>
<gene>
    <name evidence="2" type="ORF">O0V09_12315</name>
</gene>
<name>A0A9J6RPN0_9GAMM</name>
<dbReference type="Gene3D" id="1.10.3680.10">
    <property type="entry name" value="TerB-like"/>
    <property type="match status" value="1"/>
</dbReference>
<reference evidence="2 3" key="1">
    <citation type="submission" date="2022-12" db="EMBL/GenBank/DDBJ databases">
        <title>Dasania phycosphaerae sp. nov., isolated from particulate material of the south coast of Korea.</title>
        <authorList>
            <person name="Jiang Y."/>
        </authorList>
    </citation>
    <scope>NUCLEOTIDE SEQUENCE [LARGE SCALE GENOMIC DNA]</scope>
    <source>
        <strain evidence="2 3">GY-19</strain>
    </source>
</reference>